<dbReference type="SUPFAM" id="SSF49899">
    <property type="entry name" value="Concanavalin A-like lectins/glucanases"/>
    <property type="match status" value="1"/>
</dbReference>
<evidence type="ECO:0000256" key="6">
    <source>
        <dbReference type="ARBA" id="ARBA00023001"/>
    </source>
</evidence>
<evidence type="ECO:0000256" key="9">
    <source>
        <dbReference type="ARBA" id="ARBA00023326"/>
    </source>
</evidence>
<dbReference type="Gene3D" id="2.70.100.10">
    <property type="entry name" value="Glycoside hydrolase, family 7, domain"/>
    <property type="match status" value="1"/>
</dbReference>
<proteinExistence type="evidence at transcript level"/>
<dbReference type="AlphaFoldDB" id="A4UX14"/>
<keyword evidence="9" id="KW-0624">Polysaccharide degradation</keyword>
<dbReference type="InterPro" id="IPR013320">
    <property type="entry name" value="ConA-like_dom_sf"/>
</dbReference>
<organism evidence="11">
    <name type="scientific">uncultured symbiotic protist of Mastotermes darwiniensis</name>
    <dbReference type="NCBI Taxonomy" id="403661"/>
    <lineage>
        <taxon>Eukaryota</taxon>
        <taxon>environmental samples</taxon>
    </lineage>
</organism>
<dbReference type="EC" id="3.2.1.91" evidence="3"/>
<evidence type="ECO:0000256" key="7">
    <source>
        <dbReference type="ARBA" id="ARBA00023277"/>
    </source>
</evidence>
<evidence type="ECO:0000256" key="5">
    <source>
        <dbReference type="ARBA" id="ARBA00022801"/>
    </source>
</evidence>
<evidence type="ECO:0000256" key="2">
    <source>
        <dbReference type="ARBA" id="ARBA00006044"/>
    </source>
</evidence>
<keyword evidence="8" id="KW-0326">Glycosidase</keyword>
<dbReference type="InterPro" id="IPR001722">
    <property type="entry name" value="Glyco_hydro_7"/>
</dbReference>
<evidence type="ECO:0000256" key="8">
    <source>
        <dbReference type="ARBA" id="ARBA00023295"/>
    </source>
</evidence>
<dbReference type="Pfam" id="PF00840">
    <property type="entry name" value="Glyco_hydro_7"/>
    <property type="match status" value="2"/>
</dbReference>
<feature type="chain" id="PRO_5002673796" description="cellulose 1,4-beta-cellobiosidase (non-reducing end)" evidence="10">
    <location>
        <begin position="18"/>
        <end position="358"/>
    </location>
</feature>
<evidence type="ECO:0000256" key="10">
    <source>
        <dbReference type="SAM" id="SignalP"/>
    </source>
</evidence>
<evidence type="ECO:0000256" key="3">
    <source>
        <dbReference type="ARBA" id="ARBA00012561"/>
    </source>
</evidence>
<protein>
    <recommendedName>
        <fullName evidence="3">cellulose 1,4-beta-cellobiosidase (non-reducing end)</fullName>
        <ecNumber evidence="3">3.2.1.91</ecNumber>
    </recommendedName>
</protein>
<keyword evidence="4 10" id="KW-0732">Signal</keyword>
<dbReference type="PANTHER" id="PTHR33753:SF2">
    <property type="entry name" value="GLYCOSIDE HYDROLASE FAMILY 7 PROTEIN"/>
    <property type="match status" value="1"/>
</dbReference>
<keyword evidence="6" id="KW-0136">Cellulose degradation</keyword>
<dbReference type="InterPro" id="IPR037019">
    <property type="entry name" value="Glyco_hydro_7_sf"/>
</dbReference>
<evidence type="ECO:0000256" key="4">
    <source>
        <dbReference type="ARBA" id="ARBA00022729"/>
    </source>
</evidence>
<keyword evidence="7" id="KW-0119">Carbohydrate metabolism</keyword>
<comment type="similarity">
    <text evidence="2">Belongs to the glycosyl hydrolase 7 (cellulase C) family.</text>
</comment>
<sequence length="358" mass="38931">MIVALIALVTGATLVETKPVVKWQKCTKSGCTTVTGSVTTDFESRGEKKSDHTAAVDYVQQLGVESTGDMLSQKLVTIYNGKKNVGSRLYLLDPTGEKYQMFYLVNHEFTYTVDLSECPCGMNAAIYTSEMAAEGAGLGPKFGQGYCDANYVGVDERGCAEFDIMEANTRAITFTTHPCSKLKQNVKNTVQCMPDGCGFNAYRYGGRTFYGPGATYKVDSTKKITVVTQFISSDGTDKGDLVEIRRLYVQGGKVIPNAKVSVYNSGEFDSISDKFCRTAGHQIDGYHALSFMGQSFKNGHALIFSLWDANDGMTWLDAGEYGPCPGSPAETGAAIEAAHPNLRVYWSGIKYGDLDSTY</sequence>
<comment type="catalytic activity">
    <reaction evidence="1">
        <text>Hydrolysis of (1-&gt;4)-beta-D-glucosidic linkages in cellulose and cellotetraose, releasing cellobiose from the non-reducing ends of the chains.</text>
        <dbReference type="EC" id="3.2.1.91"/>
    </reaction>
</comment>
<feature type="signal peptide" evidence="10">
    <location>
        <begin position="1"/>
        <end position="17"/>
    </location>
</feature>
<keyword evidence="5 11" id="KW-0378">Hydrolase</keyword>
<dbReference type="EMBL" id="AB274665">
    <property type="protein sequence ID" value="BAF57424.1"/>
    <property type="molecule type" value="mRNA"/>
</dbReference>
<reference evidence="11" key="1">
    <citation type="journal article" date="2010" name="PLoS ONE">
        <title>Phylogenetic analysis of cellulolytic enzyme genes from representative lineages of termites and a related cockroach.</title>
        <authorList>
            <person name="Todaka N."/>
            <person name="Inoue T."/>
            <person name="Saita K."/>
            <person name="Ohkuma M."/>
            <person name="Nalepa C.A."/>
            <person name="Lenz M."/>
            <person name="Kudo T."/>
            <person name="Moriya S."/>
        </authorList>
    </citation>
    <scope>NUCLEOTIDE SEQUENCE</scope>
</reference>
<evidence type="ECO:0000313" key="11">
    <source>
        <dbReference type="EMBL" id="BAF57424.1"/>
    </source>
</evidence>
<evidence type="ECO:0000256" key="1">
    <source>
        <dbReference type="ARBA" id="ARBA00001641"/>
    </source>
</evidence>
<dbReference type="PANTHER" id="PTHR33753">
    <property type="entry name" value="1,4-BETA-D-GLUCAN CELLOBIOHYDROLASE B"/>
    <property type="match status" value="1"/>
</dbReference>
<dbReference type="GO" id="GO:0016162">
    <property type="term" value="F:cellulose 1,4-beta-cellobiosidase activity"/>
    <property type="evidence" value="ECO:0007669"/>
    <property type="project" value="UniProtKB-EC"/>
</dbReference>
<accession>A4UX14</accession>
<name>A4UX14_9EUKA</name>
<dbReference type="CAZy" id="GH7">
    <property type="family name" value="Glycoside Hydrolase Family 7"/>
</dbReference>
<dbReference type="GO" id="GO:0030245">
    <property type="term" value="P:cellulose catabolic process"/>
    <property type="evidence" value="ECO:0007669"/>
    <property type="project" value="UniProtKB-KW"/>
</dbReference>